<dbReference type="Gene3D" id="2.130.10.30">
    <property type="entry name" value="Regulator of chromosome condensation 1/beta-lactamase-inhibitor protein II"/>
    <property type="match status" value="2"/>
</dbReference>
<proteinExistence type="predicted"/>
<dbReference type="InterPro" id="IPR009091">
    <property type="entry name" value="RCC1/BLIP-II"/>
</dbReference>
<organism evidence="1 2">
    <name type="scientific">Durusdinium trenchii</name>
    <dbReference type="NCBI Taxonomy" id="1381693"/>
    <lineage>
        <taxon>Eukaryota</taxon>
        <taxon>Sar</taxon>
        <taxon>Alveolata</taxon>
        <taxon>Dinophyceae</taxon>
        <taxon>Suessiales</taxon>
        <taxon>Symbiodiniaceae</taxon>
        <taxon>Durusdinium</taxon>
    </lineage>
</organism>
<reference evidence="1 2" key="1">
    <citation type="submission" date="2024-02" db="EMBL/GenBank/DDBJ databases">
        <authorList>
            <person name="Chen Y."/>
            <person name="Shah S."/>
            <person name="Dougan E. K."/>
            <person name="Thang M."/>
            <person name="Chan C."/>
        </authorList>
    </citation>
    <scope>NUCLEOTIDE SEQUENCE [LARGE SCALE GENOMIC DNA]</scope>
</reference>
<protein>
    <submittedName>
        <fullName evidence="1">Rho GTPase-activating protein gacGG (GTPase activating factor for raC protein GG)</fullName>
    </submittedName>
</protein>
<keyword evidence="2" id="KW-1185">Reference proteome</keyword>
<dbReference type="Proteomes" id="UP001642464">
    <property type="component" value="Unassembled WGS sequence"/>
</dbReference>
<gene>
    <name evidence="1" type="ORF">SCF082_LOCUS17917</name>
</gene>
<accession>A0ABP0KLE7</accession>
<name>A0ABP0KLE7_9DINO</name>
<dbReference type="PANTHER" id="PTHR45982">
    <property type="entry name" value="REGULATOR OF CHROMOSOME CONDENSATION"/>
    <property type="match status" value="1"/>
</dbReference>
<dbReference type="SUPFAM" id="SSF50985">
    <property type="entry name" value="RCC1/BLIP-II"/>
    <property type="match status" value="1"/>
</dbReference>
<comment type="caution">
    <text evidence="1">The sequence shown here is derived from an EMBL/GenBank/DDBJ whole genome shotgun (WGS) entry which is preliminary data.</text>
</comment>
<evidence type="ECO:0000313" key="1">
    <source>
        <dbReference type="EMBL" id="CAK9027437.1"/>
    </source>
</evidence>
<dbReference type="InterPro" id="IPR051553">
    <property type="entry name" value="Ran_GTPase-activating"/>
</dbReference>
<dbReference type="EMBL" id="CAXAMM010011914">
    <property type="protein sequence ID" value="CAK9027437.1"/>
    <property type="molecule type" value="Genomic_DNA"/>
</dbReference>
<dbReference type="PANTHER" id="PTHR45982:SF1">
    <property type="entry name" value="REGULATOR OF CHROMOSOME CONDENSATION"/>
    <property type="match status" value="1"/>
</dbReference>
<sequence length="498" mass="52436">MRVAVSLPSGRTVQLSATRRVAELKAAAEKAFGASERGVIVHIVFFPASRVLPGYSSLDLLASQIDWRLRDGDTLSAVSCPPRVAAAGKAFAMWCPNGGCIAWGDPGNVTEGDQQRYCHKFRPPSEPSDGFLRSNITVAESFATWAEIAGGDCSSVAEQLWPVKESPGELVEVQGSYAGFAALRSDGRVTCWGDVGVETELPSTLRDIQQLQSTNFAYATLDRQGRVYCWGDSDCGGDAGHLALENVATLASAGGAFAAICHDGSVLTWGLEDGGGDSSHVSHQLVKVQHIWGSLGAFAALRSDGQLVTWGDQQHGGDSSHVQEALRDVMHVATTDSAFAALCREGDAARVVAWGHAEYGGDTSTVERRLSSGVRQITGSLGAFAAVLVDGGVVCWGHSMMGGDSSSVQEQLRDVVSVTASGRSFAALRSDQTVVTWGAGDAGGVCPRRAREKLQQVVALQGTEQAFVALRSDGQLVTWGNPLHGGDCTGLQELMSLL</sequence>
<evidence type="ECO:0000313" key="2">
    <source>
        <dbReference type="Proteomes" id="UP001642464"/>
    </source>
</evidence>